<evidence type="ECO:0000256" key="1">
    <source>
        <dbReference type="ARBA" id="ARBA00008168"/>
    </source>
</evidence>
<organism evidence="3 6">
    <name type="scientific">Roseburia faecis</name>
    <dbReference type="NCBI Taxonomy" id="301302"/>
    <lineage>
        <taxon>Bacteria</taxon>
        <taxon>Bacillati</taxon>
        <taxon>Bacillota</taxon>
        <taxon>Clostridia</taxon>
        <taxon>Lachnospirales</taxon>
        <taxon>Lachnospiraceae</taxon>
        <taxon>Roseburia</taxon>
    </lineage>
</organism>
<evidence type="ECO:0000313" key="6">
    <source>
        <dbReference type="Proteomes" id="UP000049979"/>
    </source>
</evidence>
<accession>A0A0M6WLT2</accession>
<comment type="similarity">
    <text evidence="1">Belongs to the MinE family.</text>
</comment>
<dbReference type="EMBL" id="CYXV01000002">
    <property type="protein sequence ID" value="CUM77613.1"/>
    <property type="molecule type" value="Genomic_DNA"/>
</dbReference>
<dbReference type="RefSeq" id="WP_022047032.1">
    <property type="nucleotide sequence ID" value="NZ_CP173697.1"/>
</dbReference>
<protein>
    <submittedName>
        <fullName evidence="4">Cell division topological specificity factor MinE</fullName>
    </submittedName>
</protein>
<dbReference type="AlphaFoldDB" id="A0A0M6WLT2"/>
<comment type="function">
    <text evidence="2">Prevents the cell division inhibition by proteins MinC and MinD at internal division sites while permitting inhibition at polar sites. This ensures cell division at the proper site by restricting the formation of a division septum at the midpoint of the long axis of the cell.</text>
</comment>
<evidence type="ECO:0000313" key="4">
    <source>
        <dbReference type="EMBL" id="CUM77613.1"/>
    </source>
</evidence>
<evidence type="ECO:0000313" key="7">
    <source>
        <dbReference type="Proteomes" id="UP000095495"/>
    </source>
</evidence>
<sequence>MKVNRFSHRQDGSGPIARERLKLMAESAPFEHSPAAARRMKKEISDIISRYFEFSPDDYEIRVVLKQNRKRA</sequence>
<dbReference type="GO" id="GO:0032955">
    <property type="term" value="P:regulation of division septum assembly"/>
    <property type="evidence" value="ECO:0007669"/>
    <property type="project" value="InterPro"/>
</dbReference>
<evidence type="ECO:0000256" key="2">
    <source>
        <dbReference type="ARBA" id="ARBA00025265"/>
    </source>
</evidence>
<dbReference type="EMBL" id="CVRR01000019">
    <property type="protein sequence ID" value="CRL38096.1"/>
    <property type="molecule type" value="Genomic_DNA"/>
</dbReference>
<dbReference type="STRING" id="301302.ERS852420_00603"/>
<name>A0A0M6WLT2_9FIRM</name>
<dbReference type="Proteomes" id="UP000446657">
    <property type="component" value="Unassembled WGS sequence"/>
</dbReference>
<dbReference type="InterPro" id="IPR036707">
    <property type="entry name" value="MinE_sf"/>
</dbReference>
<dbReference type="Proteomes" id="UP000049979">
    <property type="component" value="Unassembled WGS sequence"/>
</dbReference>
<keyword evidence="4" id="KW-0131">Cell cycle</keyword>
<keyword evidence="4" id="KW-0132">Cell division</keyword>
<proteinExistence type="inferred from homology"/>
<dbReference type="GO" id="GO:0051301">
    <property type="term" value="P:cell division"/>
    <property type="evidence" value="ECO:0007669"/>
    <property type="project" value="UniProtKB-KW"/>
</dbReference>
<dbReference type="EMBL" id="WNAL01000001">
    <property type="protein sequence ID" value="MTR80158.1"/>
    <property type="molecule type" value="Genomic_DNA"/>
</dbReference>
<dbReference type="OrthoDB" id="9796578at2"/>
<keyword evidence="6" id="KW-1185">Reference proteome</keyword>
<dbReference type="Proteomes" id="UP000095495">
    <property type="component" value="Unassembled WGS sequence"/>
</dbReference>
<reference evidence="6" key="2">
    <citation type="submission" date="2015-05" db="EMBL/GenBank/DDBJ databases">
        <authorList>
            <consortium name="Pathogen Informatics"/>
        </authorList>
    </citation>
    <scope>NUCLEOTIDE SEQUENCE [LARGE SCALE GENOMIC DNA]</scope>
    <source>
        <strain evidence="4 7">2789STDY5608863</strain>
        <strain evidence="6">M72</strain>
    </source>
</reference>
<evidence type="ECO:0000313" key="5">
    <source>
        <dbReference type="EMBL" id="MTR80158.1"/>
    </source>
</evidence>
<evidence type="ECO:0000313" key="3">
    <source>
        <dbReference type="EMBL" id="CRL38096.1"/>
    </source>
</evidence>
<reference evidence="5 8" key="3">
    <citation type="journal article" date="2019" name="Nat. Med.">
        <title>A library of human gut bacterial isolates paired with longitudinal multiomics data enables mechanistic microbiome research.</title>
        <authorList>
            <person name="Poyet M."/>
            <person name="Groussin M."/>
            <person name="Gibbons S.M."/>
            <person name="Avila-Pacheco J."/>
            <person name="Jiang X."/>
            <person name="Kearney S.M."/>
            <person name="Perrotta A.R."/>
            <person name="Berdy B."/>
            <person name="Zhao S."/>
            <person name="Lieberman T.D."/>
            <person name="Swanson P.K."/>
            <person name="Smith M."/>
            <person name="Roesemann S."/>
            <person name="Alexander J.E."/>
            <person name="Rich S.A."/>
            <person name="Livny J."/>
            <person name="Vlamakis H."/>
            <person name="Clish C."/>
            <person name="Bullock K."/>
            <person name="Deik A."/>
            <person name="Scott J."/>
            <person name="Pierce K.A."/>
            <person name="Xavier R.J."/>
            <person name="Alm E.J."/>
        </authorList>
    </citation>
    <scope>NUCLEOTIDE SEQUENCE [LARGE SCALE GENOMIC DNA]</scope>
    <source>
        <strain evidence="5 8">BIOML-A1</strain>
    </source>
</reference>
<dbReference type="GeneID" id="99746175"/>
<reference evidence="3" key="1">
    <citation type="submission" date="2015-05" db="EMBL/GenBank/DDBJ databases">
        <authorList>
            <person name="Wang D.B."/>
            <person name="Wang M."/>
        </authorList>
    </citation>
    <scope>NUCLEOTIDE SEQUENCE [LARGE SCALE GENOMIC DNA]</scope>
    <source>
        <strain evidence="3">M72</strain>
    </source>
</reference>
<gene>
    <name evidence="4" type="ORF">ERS852420_00603</name>
    <name evidence="5" type="ORF">GMD30_00235</name>
    <name evidence="3" type="ORF">M72_05771</name>
</gene>
<dbReference type="InterPro" id="IPR005527">
    <property type="entry name" value="MinE"/>
</dbReference>
<evidence type="ECO:0000313" key="8">
    <source>
        <dbReference type="Proteomes" id="UP000446657"/>
    </source>
</evidence>
<dbReference type="Gene3D" id="3.30.1070.10">
    <property type="entry name" value="Cell division topological specificity factor MinE"/>
    <property type="match status" value="1"/>
</dbReference>
<dbReference type="Pfam" id="PF03776">
    <property type="entry name" value="MinE"/>
    <property type="match status" value="1"/>
</dbReference>